<dbReference type="AlphaFoldDB" id="C5TAC6"/>
<dbReference type="OrthoDB" id="5348860at2"/>
<evidence type="ECO:0000313" key="2">
    <source>
        <dbReference type="EMBL" id="EER58565.1"/>
    </source>
</evidence>
<name>C5TAC6_ACIDE</name>
<evidence type="ECO:0000313" key="3">
    <source>
        <dbReference type="Proteomes" id="UP000003856"/>
    </source>
</evidence>
<dbReference type="PANTHER" id="PTHR38013">
    <property type="entry name" value="GLYCOPROTEIN/POLYSACCHARIDE METABOLISM"/>
    <property type="match status" value="1"/>
</dbReference>
<dbReference type="PANTHER" id="PTHR38013:SF1">
    <property type="entry name" value="GLYCOPROTEIN_POLYSACCHARIDE METABOLISM"/>
    <property type="match status" value="1"/>
</dbReference>
<sequence length="243" mass="26593">ASQAPQADAVITGVAWTRERVILPPDVVFEATLLDVTQPELPPVVLGRQRSASAGQAPYAIAIPYLAARFAPQRRYEVRATVTLEGRLLMASDRRHPVPQDAAFRRVDVPLQRWPALDATVQAEVPLMLTHWQLTEIEEEAVAQPARGGVAPYLVLQAEEARAAGSGGCNRFFADYVVQGDRLRFGRVDSGITLCLPGSAAETRFFDALSRVVGFWQEGPQLLLQGGDGRTLLRFKAVQAEPR</sequence>
<protein>
    <recommendedName>
        <fullName evidence="1">DUF306 domain-containing protein</fullName>
    </recommendedName>
</protein>
<feature type="non-terminal residue" evidence="2">
    <location>
        <position position="1"/>
    </location>
</feature>
<evidence type="ECO:0000259" key="1">
    <source>
        <dbReference type="Pfam" id="PF03724"/>
    </source>
</evidence>
<reference evidence="2 3" key="1">
    <citation type="submission" date="2009-05" db="EMBL/GenBank/DDBJ databases">
        <title>The draft genome of Acidovorax delafieldii 2AN.</title>
        <authorList>
            <consortium name="US DOE Joint Genome Institute (JGI-PGF)"/>
            <person name="Lucas S."/>
            <person name="Copeland A."/>
            <person name="Lapidus A."/>
            <person name="Glavina del Rio T."/>
            <person name="Tice H."/>
            <person name="Bruce D."/>
            <person name="Goodwin L."/>
            <person name="Pitluck S."/>
            <person name="Larimer F."/>
            <person name="Land M.L."/>
            <person name="Hauser L."/>
            <person name="Shelobolina E.S."/>
            <person name="Picardal F."/>
            <person name="Roden E."/>
            <person name="Emerson D."/>
        </authorList>
    </citation>
    <scope>NUCLEOTIDE SEQUENCE [LARGE SCALE GENOMIC DNA]</scope>
    <source>
        <strain evidence="2 3">2AN</strain>
    </source>
</reference>
<dbReference type="Pfam" id="PF03724">
    <property type="entry name" value="META"/>
    <property type="match status" value="1"/>
</dbReference>
<dbReference type="InterPro" id="IPR005184">
    <property type="entry name" value="DUF306_Meta_HslJ"/>
</dbReference>
<organism evidence="2 3">
    <name type="scientific">Acidovorax delafieldii 2AN</name>
    <dbReference type="NCBI Taxonomy" id="573060"/>
    <lineage>
        <taxon>Bacteria</taxon>
        <taxon>Pseudomonadati</taxon>
        <taxon>Pseudomonadota</taxon>
        <taxon>Betaproteobacteria</taxon>
        <taxon>Burkholderiales</taxon>
        <taxon>Comamonadaceae</taxon>
        <taxon>Acidovorax</taxon>
    </lineage>
</organism>
<dbReference type="Pfam" id="PF09619">
    <property type="entry name" value="YscW"/>
    <property type="match status" value="1"/>
</dbReference>
<dbReference type="RefSeq" id="WP_005799580.1">
    <property type="nucleotide sequence ID" value="NZ_ACQT01000241.1"/>
</dbReference>
<proteinExistence type="predicted"/>
<feature type="domain" description="DUF306" evidence="1">
    <location>
        <begin position="127"/>
        <end position="236"/>
    </location>
</feature>
<dbReference type="Gene3D" id="2.40.128.270">
    <property type="match status" value="1"/>
</dbReference>
<dbReference type="InterPro" id="IPR053196">
    <property type="entry name" value="Lipoprotein_YbaY-like"/>
</dbReference>
<dbReference type="PATRIC" id="fig|573060.9.peg.1108"/>
<dbReference type="EMBL" id="ACQT01000241">
    <property type="protein sequence ID" value="EER58565.1"/>
    <property type="molecule type" value="Genomic_DNA"/>
</dbReference>
<accession>C5TAC6</accession>
<comment type="caution">
    <text evidence="2">The sequence shown here is derived from an EMBL/GenBank/DDBJ whole genome shotgun (WGS) entry which is preliminary data.</text>
</comment>
<keyword evidence="3" id="KW-1185">Reference proteome</keyword>
<dbReference type="InterPro" id="IPR039366">
    <property type="entry name" value="Pilotin"/>
</dbReference>
<dbReference type="Proteomes" id="UP000003856">
    <property type="component" value="Unassembled WGS sequence"/>
</dbReference>
<gene>
    <name evidence="2" type="ORF">AcdelDRAFT_3856</name>
</gene>
<dbReference type="InterPro" id="IPR038670">
    <property type="entry name" value="HslJ-like_sf"/>
</dbReference>